<dbReference type="InterPro" id="IPR047057">
    <property type="entry name" value="MerR_fam"/>
</dbReference>
<reference evidence="4 5" key="1">
    <citation type="submission" date="2020-03" db="EMBL/GenBank/DDBJ databases">
        <title>Leucobacter sp. nov., isolated from beetles.</title>
        <authorList>
            <person name="Hyun D.-W."/>
            <person name="Bae J.-W."/>
        </authorList>
    </citation>
    <scope>NUCLEOTIDE SEQUENCE [LARGE SCALE GENOMIC DNA]</scope>
    <source>
        <strain evidence="4 5">HDW9B</strain>
    </source>
</reference>
<name>A0A6G8FLD2_9MICO</name>
<keyword evidence="2" id="KW-0175">Coiled coil</keyword>
<feature type="domain" description="HTH merR-type" evidence="3">
    <location>
        <begin position="1"/>
        <end position="58"/>
    </location>
</feature>
<dbReference type="KEGG" id="lins:G7067_13275"/>
<dbReference type="Proteomes" id="UP000501387">
    <property type="component" value="Chromosome"/>
</dbReference>
<evidence type="ECO:0000256" key="2">
    <source>
        <dbReference type="SAM" id="Coils"/>
    </source>
</evidence>
<evidence type="ECO:0000256" key="1">
    <source>
        <dbReference type="ARBA" id="ARBA00023125"/>
    </source>
</evidence>
<sequence>MSLRTVRHYHDVGVLPEPVRLTNGYKQYSVSDLVVLLRIRRLSKLGFPLAQISDLLEEGEEREAELVAKLDQELQAEIRRLQLMRDELANSLKQGAPPDVEPGAFLAAARFEKPNQLRLGVLLSIALSAVEQESLVKFVDDHPDGYATLNEQFASLTPTSSEEDINRVADLILEAVLNLTMNEKQDSTLQPSIKGIHPNFAVDLLAETFMEGLNSSQQRALSIVLS</sequence>
<dbReference type="Gene3D" id="1.10.1660.10">
    <property type="match status" value="1"/>
</dbReference>
<dbReference type="Pfam" id="PF13411">
    <property type="entry name" value="MerR_1"/>
    <property type="match status" value="1"/>
</dbReference>
<dbReference type="SMART" id="SM00422">
    <property type="entry name" value="HTH_MERR"/>
    <property type="match status" value="1"/>
</dbReference>
<dbReference type="SUPFAM" id="SSF46955">
    <property type="entry name" value="Putative DNA-binding domain"/>
    <property type="match status" value="1"/>
</dbReference>
<dbReference type="CDD" id="cd00592">
    <property type="entry name" value="HTH_MerR-like"/>
    <property type="match status" value="1"/>
</dbReference>
<keyword evidence="5" id="KW-1185">Reference proteome</keyword>
<dbReference type="InterPro" id="IPR009061">
    <property type="entry name" value="DNA-bd_dom_put_sf"/>
</dbReference>
<accession>A0A6G8FLD2</accession>
<evidence type="ECO:0000313" key="4">
    <source>
        <dbReference type="EMBL" id="QIM17161.1"/>
    </source>
</evidence>
<evidence type="ECO:0000313" key="5">
    <source>
        <dbReference type="Proteomes" id="UP000501387"/>
    </source>
</evidence>
<dbReference type="RefSeq" id="WP_166325301.1">
    <property type="nucleotide sequence ID" value="NZ_CP049934.1"/>
</dbReference>
<dbReference type="PANTHER" id="PTHR30204:SF93">
    <property type="entry name" value="HTH MERR-TYPE DOMAIN-CONTAINING PROTEIN"/>
    <property type="match status" value="1"/>
</dbReference>
<feature type="coiled-coil region" evidence="2">
    <location>
        <begin position="56"/>
        <end position="91"/>
    </location>
</feature>
<dbReference type="GO" id="GO:0003700">
    <property type="term" value="F:DNA-binding transcription factor activity"/>
    <property type="evidence" value="ECO:0007669"/>
    <property type="project" value="InterPro"/>
</dbReference>
<dbReference type="GO" id="GO:0003677">
    <property type="term" value="F:DNA binding"/>
    <property type="evidence" value="ECO:0007669"/>
    <property type="project" value="UniProtKB-KW"/>
</dbReference>
<dbReference type="AlphaFoldDB" id="A0A6G8FLD2"/>
<dbReference type="PANTHER" id="PTHR30204">
    <property type="entry name" value="REDOX-CYCLING DRUG-SENSING TRANSCRIPTIONAL ACTIVATOR SOXR"/>
    <property type="match status" value="1"/>
</dbReference>
<evidence type="ECO:0000259" key="3">
    <source>
        <dbReference type="PROSITE" id="PS50937"/>
    </source>
</evidence>
<organism evidence="4 5">
    <name type="scientific">Leucobacter insecticola</name>
    <dbReference type="NCBI Taxonomy" id="2714934"/>
    <lineage>
        <taxon>Bacteria</taxon>
        <taxon>Bacillati</taxon>
        <taxon>Actinomycetota</taxon>
        <taxon>Actinomycetes</taxon>
        <taxon>Micrococcales</taxon>
        <taxon>Microbacteriaceae</taxon>
        <taxon>Leucobacter</taxon>
    </lineage>
</organism>
<gene>
    <name evidence="4" type="ORF">G7067_13275</name>
</gene>
<dbReference type="InterPro" id="IPR000551">
    <property type="entry name" value="MerR-type_HTH_dom"/>
</dbReference>
<dbReference type="PROSITE" id="PS50937">
    <property type="entry name" value="HTH_MERR_2"/>
    <property type="match status" value="1"/>
</dbReference>
<proteinExistence type="predicted"/>
<dbReference type="EMBL" id="CP049934">
    <property type="protein sequence ID" value="QIM17161.1"/>
    <property type="molecule type" value="Genomic_DNA"/>
</dbReference>
<keyword evidence="1" id="KW-0238">DNA-binding</keyword>
<protein>
    <submittedName>
        <fullName evidence="4">MerR family transcriptional regulator</fullName>
    </submittedName>
</protein>